<dbReference type="InterPro" id="IPR030662">
    <property type="entry name" value="DPH6/MJ0570"/>
</dbReference>
<dbReference type="EC" id="6.3.1.14" evidence="2"/>
<dbReference type="CDD" id="cd01994">
    <property type="entry name" value="AANH_PF0828-like"/>
    <property type="match status" value="1"/>
</dbReference>
<organism evidence="2">
    <name type="scientific">Candidatus Methanomethylicus mesodigestus</name>
    <dbReference type="NCBI Taxonomy" id="1867258"/>
    <lineage>
        <taxon>Archaea</taxon>
        <taxon>Thermoproteota</taxon>
        <taxon>Methanosuratincolia</taxon>
        <taxon>Candidatus Methanomethylicales</taxon>
        <taxon>Candidatus Methanomethylicaceae</taxon>
        <taxon>Candidatus Methanomethylicus</taxon>
    </lineage>
</organism>
<evidence type="ECO:0000313" key="2">
    <source>
        <dbReference type="EMBL" id="HFK20128.1"/>
    </source>
</evidence>
<reference evidence="2" key="1">
    <citation type="journal article" date="2020" name="mSystems">
        <title>Genome- and Community-Level Interaction Insights into Carbon Utilization and Element Cycling Functions of Hydrothermarchaeota in Hydrothermal Sediment.</title>
        <authorList>
            <person name="Zhou Z."/>
            <person name="Liu Y."/>
            <person name="Xu W."/>
            <person name="Pan J."/>
            <person name="Luo Z.H."/>
            <person name="Li M."/>
        </authorList>
    </citation>
    <scope>NUCLEOTIDE SEQUENCE [LARGE SCALE GENOMIC DNA]</scope>
    <source>
        <strain evidence="2">SpSt-468</strain>
    </source>
</reference>
<dbReference type="PANTHER" id="PTHR12196:SF2">
    <property type="entry name" value="DIPHTHINE--AMMONIA LIGASE"/>
    <property type="match status" value="1"/>
</dbReference>
<dbReference type="Gene3D" id="3.40.50.620">
    <property type="entry name" value="HUPs"/>
    <property type="match status" value="1"/>
</dbReference>
<dbReference type="GO" id="GO:0017178">
    <property type="term" value="F:diphthine-ammonia ligase activity"/>
    <property type="evidence" value="ECO:0007669"/>
    <property type="project" value="UniProtKB-EC"/>
</dbReference>
<accession>A0A7C3F1B3</accession>
<dbReference type="EMBL" id="DSTX01000002">
    <property type="protein sequence ID" value="HFK20128.1"/>
    <property type="molecule type" value="Genomic_DNA"/>
</dbReference>
<dbReference type="InterPro" id="IPR014729">
    <property type="entry name" value="Rossmann-like_a/b/a_fold"/>
</dbReference>
<dbReference type="PIRSF" id="PIRSF039123">
    <property type="entry name" value="Diphthamide_synthase"/>
    <property type="match status" value="1"/>
</dbReference>
<sequence>MKIAMLFSGGKDSNLALYRLVKSGHEVAALVTALPSRSDSWMFHYPNAHLASAQAECLGIPWESIRVSGEEGIEVEELERGIEAIKRRREIEALGTGAIASRYQRSRIAEVCSRLGLECASPLWGEDEESLLRELIGLNFEVYFASVSAEGLTREWLGRRLDQGALASLLSIKDRYKINISGEGGEYETFVADSPLFRRKIRITAASPSWSRNWGVWEISGYEIVKKG</sequence>
<dbReference type="AlphaFoldDB" id="A0A7C3F1B3"/>
<keyword evidence="2" id="KW-0436">Ligase</keyword>
<dbReference type="NCBIfam" id="TIGR03679">
    <property type="entry name" value="arCOG00187"/>
    <property type="match status" value="1"/>
</dbReference>
<name>A0A7C3F1B3_9CREN</name>
<evidence type="ECO:0000259" key="1">
    <source>
        <dbReference type="Pfam" id="PF01902"/>
    </source>
</evidence>
<gene>
    <name evidence="2" type="ORF">ENS19_02500</name>
</gene>
<proteinExistence type="predicted"/>
<dbReference type="Gene3D" id="3.90.1490.10">
    <property type="entry name" value="putative n-type atp pyrophosphatase, domain 2"/>
    <property type="match status" value="1"/>
</dbReference>
<dbReference type="PANTHER" id="PTHR12196">
    <property type="entry name" value="DOMAIN OF UNKNOWN FUNCTION 71 DUF71 -CONTAINING PROTEIN"/>
    <property type="match status" value="1"/>
</dbReference>
<dbReference type="SUPFAM" id="SSF52402">
    <property type="entry name" value="Adenine nucleotide alpha hydrolases-like"/>
    <property type="match status" value="1"/>
</dbReference>
<dbReference type="Pfam" id="PF01902">
    <property type="entry name" value="Diphthami_syn_2"/>
    <property type="match status" value="1"/>
</dbReference>
<dbReference type="InterPro" id="IPR002761">
    <property type="entry name" value="Diphthami_syn_dom"/>
</dbReference>
<feature type="domain" description="Diphthamide synthase" evidence="1">
    <location>
        <begin position="1"/>
        <end position="221"/>
    </location>
</feature>
<comment type="caution">
    <text evidence="2">The sequence shown here is derived from an EMBL/GenBank/DDBJ whole genome shotgun (WGS) entry which is preliminary data.</text>
</comment>
<dbReference type="NCBIfam" id="TIGR00290">
    <property type="entry name" value="MJ0570_dom"/>
    <property type="match status" value="1"/>
</dbReference>
<protein>
    <submittedName>
        <fullName evidence="2">Diphthine--ammonia ligase</fullName>
        <ecNumber evidence="2">6.3.1.14</ecNumber>
    </submittedName>
</protein>
<dbReference type="GO" id="GO:0017183">
    <property type="term" value="P:protein histidyl modification to diphthamide"/>
    <property type="evidence" value="ECO:0007669"/>
    <property type="project" value="TreeGrafter"/>
</dbReference>
<dbReference type="InterPro" id="IPR022427">
    <property type="entry name" value="MJ0570_ATP-bd"/>
</dbReference>